<dbReference type="PROSITE" id="PS50850">
    <property type="entry name" value="MFS"/>
    <property type="match status" value="1"/>
</dbReference>
<feature type="transmembrane region" description="Helical" evidence="5">
    <location>
        <begin position="296"/>
        <end position="315"/>
    </location>
</feature>
<evidence type="ECO:0000313" key="7">
    <source>
        <dbReference type="EMBL" id="KAK4467172.1"/>
    </source>
</evidence>
<evidence type="ECO:0000259" key="6">
    <source>
        <dbReference type="PROSITE" id="PS50850"/>
    </source>
</evidence>
<protein>
    <submittedName>
        <fullName evidence="7">Major facilitator superfamily domain-containing protein</fullName>
    </submittedName>
</protein>
<feature type="transmembrane region" description="Helical" evidence="5">
    <location>
        <begin position="115"/>
        <end position="139"/>
    </location>
</feature>
<evidence type="ECO:0000313" key="8">
    <source>
        <dbReference type="Proteomes" id="UP001321749"/>
    </source>
</evidence>
<keyword evidence="4 5" id="KW-0472">Membrane</keyword>
<feature type="transmembrane region" description="Helical" evidence="5">
    <location>
        <begin position="352"/>
        <end position="374"/>
    </location>
</feature>
<evidence type="ECO:0000256" key="3">
    <source>
        <dbReference type="ARBA" id="ARBA00022989"/>
    </source>
</evidence>
<dbReference type="InterPro" id="IPR011701">
    <property type="entry name" value="MFS"/>
</dbReference>
<feature type="transmembrane region" description="Helical" evidence="5">
    <location>
        <begin position="80"/>
        <end position="103"/>
    </location>
</feature>
<dbReference type="InterPro" id="IPR020846">
    <property type="entry name" value="MFS_dom"/>
</dbReference>
<comment type="caution">
    <text evidence="7">The sequence shown here is derived from an EMBL/GenBank/DDBJ whole genome shotgun (WGS) entry which is preliminary data.</text>
</comment>
<evidence type="ECO:0000256" key="5">
    <source>
        <dbReference type="SAM" id="Phobius"/>
    </source>
</evidence>
<feature type="domain" description="Major facilitator superfamily (MFS) profile" evidence="6">
    <location>
        <begin position="1"/>
        <end position="417"/>
    </location>
</feature>
<keyword evidence="2 5" id="KW-0812">Transmembrane</keyword>
<dbReference type="GO" id="GO:0022857">
    <property type="term" value="F:transmembrane transporter activity"/>
    <property type="evidence" value="ECO:0007669"/>
    <property type="project" value="InterPro"/>
</dbReference>
<keyword evidence="3 5" id="KW-1133">Transmembrane helix</keyword>
<feature type="transmembrane region" description="Helical" evidence="5">
    <location>
        <begin position="386"/>
        <end position="411"/>
    </location>
</feature>
<feature type="transmembrane region" description="Helical" evidence="5">
    <location>
        <begin position="145"/>
        <end position="165"/>
    </location>
</feature>
<reference evidence="7" key="1">
    <citation type="journal article" date="2023" name="Mol. Phylogenet. Evol.">
        <title>Genome-scale phylogeny and comparative genomics of the fungal order Sordariales.</title>
        <authorList>
            <person name="Hensen N."/>
            <person name="Bonometti L."/>
            <person name="Westerberg I."/>
            <person name="Brannstrom I.O."/>
            <person name="Guillou S."/>
            <person name="Cros-Aarteil S."/>
            <person name="Calhoun S."/>
            <person name="Haridas S."/>
            <person name="Kuo A."/>
            <person name="Mondo S."/>
            <person name="Pangilinan J."/>
            <person name="Riley R."/>
            <person name="LaButti K."/>
            <person name="Andreopoulos B."/>
            <person name="Lipzen A."/>
            <person name="Chen C."/>
            <person name="Yan M."/>
            <person name="Daum C."/>
            <person name="Ng V."/>
            <person name="Clum A."/>
            <person name="Steindorff A."/>
            <person name="Ohm R.A."/>
            <person name="Martin F."/>
            <person name="Silar P."/>
            <person name="Natvig D.O."/>
            <person name="Lalanne C."/>
            <person name="Gautier V."/>
            <person name="Ament-Velasquez S.L."/>
            <person name="Kruys A."/>
            <person name="Hutchinson M.I."/>
            <person name="Powell A.J."/>
            <person name="Barry K."/>
            <person name="Miller A.N."/>
            <person name="Grigoriev I.V."/>
            <person name="Debuchy R."/>
            <person name="Gladieux P."/>
            <person name="Hiltunen Thoren M."/>
            <person name="Johannesson H."/>
        </authorList>
    </citation>
    <scope>NUCLEOTIDE SEQUENCE</scope>
    <source>
        <strain evidence="7">PSN324</strain>
    </source>
</reference>
<dbReference type="SUPFAM" id="SSF103473">
    <property type="entry name" value="MFS general substrate transporter"/>
    <property type="match status" value="1"/>
</dbReference>
<keyword evidence="8" id="KW-1185">Reference proteome</keyword>
<feature type="transmembrane region" description="Helical" evidence="5">
    <location>
        <begin position="217"/>
        <end position="243"/>
    </location>
</feature>
<name>A0AAV9I262_9PEZI</name>
<evidence type="ECO:0000256" key="4">
    <source>
        <dbReference type="ARBA" id="ARBA00023136"/>
    </source>
</evidence>
<comment type="subcellular location">
    <subcellularLocation>
        <location evidence="1">Membrane</location>
        <topology evidence="1">Multi-pass membrane protein</topology>
    </subcellularLocation>
</comment>
<feature type="transmembrane region" description="Helical" evidence="5">
    <location>
        <begin position="26"/>
        <end position="44"/>
    </location>
</feature>
<feature type="transmembrane region" description="Helical" evidence="5">
    <location>
        <begin position="56"/>
        <end position="74"/>
    </location>
</feature>
<dbReference type="Gene3D" id="1.20.1250.20">
    <property type="entry name" value="MFS general substrate transporter like domains"/>
    <property type="match status" value="1"/>
</dbReference>
<dbReference type="GO" id="GO:0005886">
    <property type="term" value="C:plasma membrane"/>
    <property type="evidence" value="ECO:0007669"/>
    <property type="project" value="TreeGrafter"/>
</dbReference>
<feature type="transmembrane region" description="Helical" evidence="5">
    <location>
        <begin position="321"/>
        <end position="340"/>
    </location>
</feature>
<feature type="transmembrane region" description="Helical" evidence="5">
    <location>
        <begin position="249"/>
        <end position="275"/>
    </location>
</feature>
<dbReference type="AlphaFoldDB" id="A0AAV9I262"/>
<dbReference type="InterPro" id="IPR036259">
    <property type="entry name" value="MFS_trans_sf"/>
</dbReference>
<dbReference type="Proteomes" id="UP001321749">
    <property type="component" value="Unassembled WGS sequence"/>
</dbReference>
<gene>
    <name evidence="7" type="ORF">QBC42DRAFT_165546</name>
</gene>
<dbReference type="PANTHER" id="PTHR23502:SF74">
    <property type="entry name" value="MAJOR FACILITATOR SUPERFAMILY (MFS) PROFILE DOMAIN-CONTAINING PROTEIN"/>
    <property type="match status" value="1"/>
</dbReference>
<dbReference type="EMBL" id="MU864928">
    <property type="protein sequence ID" value="KAK4467172.1"/>
    <property type="molecule type" value="Genomic_DNA"/>
</dbReference>
<evidence type="ECO:0000256" key="1">
    <source>
        <dbReference type="ARBA" id="ARBA00004141"/>
    </source>
</evidence>
<evidence type="ECO:0000256" key="2">
    <source>
        <dbReference type="ARBA" id="ARBA00022692"/>
    </source>
</evidence>
<dbReference type="PANTHER" id="PTHR23502">
    <property type="entry name" value="MAJOR FACILITATOR SUPERFAMILY"/>
    <property type="match status" value="1"/>
</dbReference>
<dbReference type="Pfam" id="PF07690">
    <property type="entry name" value="MFS_1"/>
    <property type="match status" value="1"/>
</dbReference>
<reference evidence="7" key="2">
    <citation type="submission" date="2023-06" db="EMBL/GenBank/DDBJ databases">
        <authorList>
            <consortium name="Lawrence Berkeley National Laboratory"/>
            <person name="Mondo S.J."/>
            <person name="Hensen N."/>
            <person name="Bonometti L."/>
            <person name="Westerberg I."/>
            <person name="Brannstrom I.O."/>
            <person name="Guillou S."/>
            <person name="Cros-Aarteil S."/>
            <person name="Calhoun S."/>
            <person name="Haridas S."/>
            <person name="Kuo A."/>
            <person name="Pangilinan J."/>
            <person name="Riley R."/>
            <person name="Labutti K."/>
            <person name="Andreopoulos B."/>
            <person name="Lipzen A."/>
            <person name="Chen C."/>
            <person name="Yanf M."/>
            <person name="Daum C."/>
            <person name="Ng V."/>
            <person name="Clum A."/>
            <person name="Steindorff A."/>
            <person name="Ohm R."/>
            <person name="Martin F."/>
            <person name="Silar P."/>
            <person name="Natvig D."/>
            <person name="Lalanne C."/>
            <person name="Gautier V."/>
            <person name="Ament-Velasquez S.L."/>
            <person name="Kruys A."/>
            <person name="Hutchinson M.I."/>
            <person name="Powell A.J."/>
            <person name="Barry K."/>
            <person name="Miller A.N."/>
            <person name="Grigoriev I.V."/>
            <person name="Debuchy R."/>
            <person name="Gladieux P."/>
            <person name="Thoren M.H."/>
            <person name="Johannesson H."/>
        </authorList>
    </citation>
    <scope>NUCLEOTIDE SEQUENCE</scope>
    <source>
        <strain evidence="7">PSN324</strain>
    </source>
</reference>
<accession>A0AAV9I262</accession>
<organism evidence="7 8">
    <name type="scientific">Cladorrhinum samala</name>
    <dbReference type="NCBI Taxonomy" id="585594"/>
    <lineage>
        <taxon>Eukaryota</taxon>
        <taxon>Fungi</taxon>
        <taxon>Dikarya</taxon>
        <taxon>Ascomycota</taxon>
        <taxon>Pezizomycotina</taxon>
        <taxon>Sordariomycetes</taxon>
        <taxon>Sordariomycetidae</taxon>
        <taxon>Sordariales</taxon>
        <taxon>Podosporaceae</taxon>
        <taxon>Cladorrhinum</taxon>
    </lineage>
</organism>
<proteinExistence type="predicted"/>
<sequence length="445" mass="48522">MGSTLPSNLFYPYLQSQFHVPSGPQTVLPASLYLVGFVFGPLIFAPLSEQYGRKPILVVGFTLFLLSTLGAALAKQWWSFLLFRFLSGTFGSPPLSVFGGVIADCWKGEVERGRMLMLWSAATFIGPLGAPIMAGFVSPVLGWRWVFWIALIYAGVSFASVLFLPETLASKILRRKASRLNKKNKETGKRFVAPSDLEQKSKITLLRPLQLIRGEMLVILTSVYIAFIYALFYMLVQIIPAVFKGIYGFSAGVTGILFLIIGAGTIVGCFICWWSDPVTVRLSAEHPKKRAEYLRLPLACIGGPIFVVSILWFGFTARGGIHWAVPFVALFPYGIAYNIIWVSMINYVADAYGIYSASALAALGTTRSVAGALIPLAVEDMVETLGVARSCSLLAGISAGLAVVPFCFVAYGHKMRKASRFSAAIKTEMRQQDDGLARTTSLSAV</sequence>